<dbReference type="Proteomes" id="UP001156141">
    <property type="component" value="Unassembled WGS sequence"/>
</dbReference>
<evidence type="ECO:0000313" key="2">
    <source>
        <dbReference type="Proteomes" id="UP001156141"/>
    </source>
</evidence>
<proteinExistence type="predicted"/>
<dbReference type="RefSeq" id="WP_240571798.1">
    <property type="nucleotide sequence ID" value="NZ_CP136709.1"/>
</dbReference>
<comment type="caution">
    <text evidence="1">The sequence shown here is derived from an EMBL/GenBank/DDBJ whole genome shotgun (WGS) entry which is preliminary data.</text>
</comment>
<accession>A0ABS9RG28</accession>
<name>A0ABS9RG28_9FLAO</name>
<protein>
    <submittedName>
        <fullName evidence="1">Uncharacterized protein</fullName>
    </submittedName>
</protein>
<dbReference type="EMBL" id="JAKVQD010000001">
    <property type="protein sequence ID" value="MCH4551456.1"/>
    <property type="molecule type" value="Genomic_DNA"/>
</dbReference>
<gene>
    <name evidence="1" type="ORF">MKW35_02405</name>
</gene>
<dbReference type="PROSITE" id="PS51257">
    <property type="entry name" value="PROKAR_LIPOPROTEIN"/>
    <property type="match status" value="1"/>
</dbReference>
<organism evidence="1 2">
    <name type="scientific">Aestuariibaculum lutulentum</name>
    <dbReference type="NCBI Taxonomy" id="2920935"/>
    <lineage>
        <taxon>Bacteria</taxon>
        <taxon>Pseudomonadati</taxon>
        <taxon>Bacteroidota</taxon>
        <taxon>Flavobacteriia</taxon>
        <taxon>Flavobacteriales</taxon>
        <taxon>Flavobacteriaceae</taxon>
    </lineage>
</organism>
<reference evidence="1" key="1">
    <citation type="submission" date="2022-02" db="EMBL/GenBank/DDBJ databases">
        <title>Aestuariibaculum sp., a marine bacterium isolated from sediment in Guangxi.</title>
        <authorList>
            <person name="Ying J."/>
        </authorList>
    </citation>
    <scope>NUCLEOTIDE SEQUENCE</scope>
    <source>
        <strain evidence="1">L182</strain>
    </source>
</reference>
<evidence type="ECO:0000313" key="1">
    <source>
        <dbReference type="EMBL" id="MCH4551456.1"/>
    </source>
</evidence>
<sequence length="371" mass="42331">MKKYSILYIMLSAVLAVSCDVEENLKPSNLDEDRVASQLDLTIPTVKNLYENYNTGVLYEYDNVMDFAYEASTSAASDRWGSVEIPMLRTLFENEEGQLPAENVADYKAYTTEAVNFLNDNVFKYFIADSRIAAMMPYKVLISESIFSDNKLQGEVARVIIESDSRQVSSPENSLKTVYNSHSIVFNLNLDNYGTASRIDAFSKDNFYVLLSRIMGMHNLYDEVPSSFSLGKDEYYGLEMEPVFREETGIADEKLVFVIDKDWFYEKGFIDAKYFYDSEIGTIQQNYDEDGNYLGVIGRIYHYNAIAPSDEFVASKELDVRSYLNEMIHNSSAEITAYPQNIQDNMKILLDLFVGWGVDMLSVNPDLEVLN</sequence>
<keyword evidence="2" id="KW-1185">Reference proteome</keyword>